<evidence type="ECO:0000313" key="1">
    <source>
        <dbReference type="EMBL" id="RCW92574.1"/>
    </source>
</evidence>
<dbReference type="PANTHER" id="PTHR47623:SF1">
    <property type="entry name" value="OS09G0287300 PROTEIN"/>
    <property type="match status" value="1"/>
</dbReference>
<dbReference type="Pfam" id="PF00300">
    <property type="entry name" value="His_Phos_1"/>
    <property type="match status" value="1"/>
</dbReference>
<evidence type="ECO:0000313" key="2">
    <source>
        <dbReference type="Proteomes" id="UP000253436"/>
    </source>
</evidence>
<organism evidence="1 2">
    <name type="scientific">Winogradskyella arenosi</name>
    <dbReference type="NCBI Taxonomy" id="533325"/>
    <lineage>
        <taxon>Bacteria</taxon>
        <taxon>Pseudomonadati</taxon>
        <taxon>Bacteroidota</taxon>
        <taxon>Flavobacteriia</taxon>
        <taxon>Flavobacteriales</taxon>
        <taxon>Flavobacteriaceae</taxon>
        <taxon>Winogradskyella</taxon>
    </lineage>
</organism>
<dbReference type="EMBL" id="QPJO01000002">
    <property type="protein sequence ID" value="RCW92574.1"/>
    <property type="molecule type" value="Genomic_DNA"/>
</dbReference>
<protein>
    <submittedName>
        <fullName evidence="1">Phosphohistidine phosphatase</fullName>
    </submittedName>
</protein>
<proteinExistence type="predicted"/>
<reference evidence="1 2" key="1">
    <citation type="submission" date="2018-07" db="EMBL/GenBank/DDBJ databases">
        <title>Genomic Encyclopedia of Type Strains, Phase III (KMG-III): the genomes of soil and plant-associated and newly described type strains.</title>
        <authorList>
            <person name="Whitman W."/>
        </authorList>
    </citation>
    <scope>NUCLEOTIDE SEQUENCE [LARGE SCALE GENOMIC DNA]</scope>
    <source>
        <strain evidence="1 2">CECT 7958</strain>
    </source>
</reference>
<dbReference type="AlphaFoldDB" id="A0A368ZGC1"/>
<name>A0A368ZGC1_9FLAO</name>
<comment type="caution">
    <text evidence="1">The sequence shown here is derived from an EMBL/GenBank/DDBJ whole genome shotgun (WGS) entry which is preliminary data.</text>
</comment>
<keyword evidence="2" id="KW-1185">Reference proteome</keyword>
<dbReference type="SMART" id="SM00855">
    <property type="entry name" value="PGAM"/>
    <property type="match status" value="1"/>
</dbReference>
<sequence>MKEIILVRHGKSSWEYDVLDRERPLKQRGSTDAALVAKEFCKKNSAPLNVFSSPAKRALDTCKIFTTIFNREVDQITIEEELYDFDGRNVIDFIKRLRNDVAQVMIFGHNHALTSISNIFGNQYIDNLPTSGLVKICVDIEDWNALKKGTTELIIIPKDLR</sequence>
<dbReference type="InterPro" id="IPR013078">
    <property type="entry name" value="His_Pase_superF_clade-1"/>
</dbReference>
<dbReference type="OrthoDB" id="9810154at2"/>
<dbReference type="RefSeq" id="WP_114309419.1">
    <property type="nucleotide sequence ID" value="NZ_QPJO01000002.1"/>
</dbReference>
<gene>
    <name evidence="1" type="ORF">DFQ08_102605</name>
</gene>
<dbReference type="Gene3D" id="3.40.50.1240">
    <property type="entry name" value="Phosphoglycerate mutase-like"/>
    <property type="match status" value="1"/>
</dbReference>
<dbReference type="PANTHER" id="PTHR47623">
    <property type="entry name" value="OS09G0287300 PROTEIN"/>
    <property type="match status" value="1"/>
</dbReference>
<dbReference type="CDD" id="cd07040">
    <property type="entry name" value="HP"/>
    <property type="match status" value="1"/>
</dbReference>
<accession>A0A368ZGC1</accession>
<dbReference type="Proteomes" id="UP000253436">
    <property type="component" value="Unassembled WGS sequence"/>
</dbReference>
<dbReference type="InterPro" id="IPR029033">
    <property type="entry name" value="His_PPase_superfam"/>
</dbReference>
<dbReference type="SUPFAM" id="SSF53254">
    <property type="entry name" value="Phosphoglycerate mutase-like"/>
    <property type="match status" value="1"/>
</dbReference>